<proteinExistence type="inferred from homology"/>
<evidence type="ECO:0000259" key="4">
    <source>
        <dbReference type="PROSITE" id="PS50222"/>
    </source>
</evidence>
<evidence type="ECO:0000256" key="3">
    <source>
        <dbReference type="RuleBase" id="RU369080"/>
    </source>
</evidence>
<accession>A0AAD7P764</accession>
<keyword evidence="3" id="KW-0479">Metal-binding</keyword>
<dbReference type="GO" id="GO:0019722">
    <property type="term" value="P:calcium-mediated signaling"/>
    <property type="evidence" value="ECO:0007669"/>
    <property type="project" value="UniProtKB-UniRule"/>
</dbReference>
<keyword evidence="3" id="KW-0106">Calcium</keyword>
<name>A0AAD7P764_QUISA</name>
<comment type="subcellular location">
    <subcellularLocation>
        <location evidence="3">Membrane</location>
    </subcellularLocation>
</comment>
<sequence length="98" mass="11140">MFCNQTKLGADCILMGTVMDCCDSTDDGKRFYVELKTGRETFMDADVKEDGKIDKSEWQTFVSKNPSILQIMTLPYLRDITTTFPSFVFNSEVDEIAT</sequence>
<dbReference type="Proteomes" id="UP001163823">
    <property type="component" value="Chromosome 14"/>
</dbReference>
<dbReference type="AlphaFoldDB" id="A0AAD7P764"/>
<comment type="function">
    <text evidence="3">Acts as a calcium sensor. CBL proteins interact with CIPK serine-threonine protein kinases. Binding of a CBL protein to the regulatory NAF domain of a CIPK protein lead to the activation of the kinase in a calcium-dependent manner.</text>
</comment>
<protein>
    <recommendedName>
        <fullName evidence="3">Calcineurin B-like protein</fullName>
    </recommendedName>
</protein>
<dbReference type="SUPFAM" id="SSF47473">
    <property type="entry name" value="EF-hand"/>
    <property type="match status" value="1"/>
</dbReference>
<dbReference type="KEGG" id="qsa:O6P43_034022"/>
<reference evidence="5" key="1">
    <citation type="journal article" date="2023" name="Science">
        <title>Elucidation of the pathway for biosynthesis of saponin adjuvants from the soapbark tree.</title>
        <authorList>
            <person name="Reed J."/>
            <person name="Orme A."/>
            <person name="El-Demerdash A."/>
            <person name="Owen C."/>
            <person name="Martin L.B.B."/>
            <person name="Misra R.C."/>
            <person name="Kikuchi S."/>
            <person name="Rejzek M."/>
            <person name="Martin A.C."/>
            <person name="Harkess A."/>
            <person name="Leebens-Mack J."/>
            <person name="Louveau T."/>
            <person name="Stephenson M.J."/>
            <person name="Osbourn A."/>
        </authorList>
    </citation>
    <scope>NUCLEOTIDE SEQUENCE</scope>
    <source>
        <strain evidence="5">S10</strain>
    </source>
</reference>
<dbReference type="PROSITE" id="PS50222">
    <property type="entry name" value="EF_HAND_2"/>
    <property type="match status" value="1"/>
</dbReference>
<comment type="similarity">
    <text evidence="2 3">Belongs to the calcineurin regulatory subunit family.</text>
</comment>
<dbReference type="InterPro" id="IPR045198">
    <property type="entry name" value="CNBL1-10"/>
</dbReference>
<dbReference type="Gene3D" id="1.10.238.10">
    <property type="entry name" value="EF-hand"/>
    <property type="match status" value="1"/>
</dbReference>
<keyword evidence="6" id="KW-1185">Reference proteome</keyword>
<keyword evidence="3" id="KW-0472">Membrane</keyword>
<dbReference type="GO" id="GO:0005509">
    <property type="term" value="F:calcium ion binding"/>
    <property type="evidence" value="ECO:0007669"/>
    <property type="project" value="UniProtKB-UniRule"/>
</dbReference>
<dbReference type="InterPro" id="IPR002048">
    <property type="entry name" value="EF_hand_dom"/>
</dbReference>
<organism evidence="5 6">
    <name type="scientific">Quillaja saponaria</name>
    <name type="common">Soap bark tree</name>
    <dbReference type="NCBI Taxonomy" id="32244"/>
    <lineage>
        <taxon>Eukaryota</taxon>
        <taxon>Viridiplantae</taxon>
        <taxon>Streptophyta</taxon>
        <taxon>Embryophyta</taxon>
        <taxon>Tracheophyta</taxon>
        <taxon>Spermatophyta</taxon>
        <taxon>Magnoliopsida</taxon>
        <taxon>eudicotyledons</taxon>
        <taxon>Gunneridae</taxon>
        <taxon>Pentapetalae</taxon>
        <taxon>rosids</taxon>
        <taxon>fabids</taxon>
        <taxon>Fabales</taxon>
        <taxon>Quillajaceae</taxon>
        <taxon>Quillaja</taxon>
    </lineage>
</organism>
<feature type="domain" description="EF-hand" evidence="4">
    <location>
        <begin position="33"/>
        <end position="68"/>
    </location>
</feature>
<gene>
    <name evidence="5" type="ORF">O6P43_034022</name>
</gene>
<dbReference type="GO" id="GO:0019900">
    <property type="term" value="F:kinase binding"/>
    <property type="evidence" value="ECO:0007669"/>
    <property type="project" value="UniProtKB-UniRule"/>
</dbReference>
<dbReference type="EMBL" id="JARAOO010000014">
    <property type="protein sequence ID" value="KAJ7944666.1"/>
    <property type="molecule type" value="Genomic_DNA"/>
</dbReference>
<comment type="subunit">
    <text evidence="3">Homodimer. Interacts with CIPK.</text>
</comment>
<dbReference type="Pfam" id="PF13202">
    <property type="entry name" value="EF-hand_5"/>
    <property type="match status" value="1"/>
</dbReference>
<evidence type="ECO:0000256" key="1">
    <source>
        <dbReference type="ARBA" id="ARBA00022737"/>
    </source>
</evidence>
<dbReference type="PANTHER" id="PTHR23056:SF44">
    <property type="entry name" value="CALCINEURIN B-LIKE PROTEIN 1"/>
    <property type="match status" value="1"/>
</dbReference>
<dbReference type="InterPro" id="IPR011992">
    <property type="entry name" value="EF-hand-dom_pair"/>
</dbReference>
<dbReference type="PANTHER" id="PTHR23056">
    <property type="entry name" value="CALCINEURIN B"/>
    <property type="match status" value="1"/>
</dbReference>
<evidence type="ECO:0000256" key="2">
    <source>
        <dbReference type="ARBA" id="ARBA00023774"/>
    </source>
</evidence>
<keyword evidence="1 3" id="KW-0677">Repeat</keyword>
<evidence type="ECO:0000313" key="5">
    <source>
        <dbReference type="EMBL" id="KAJ7944666.1"/>
    </source>
</evidence>
<dbReference type="GO" id="GO:0016020">
    <property type="term" value="C:membrane"/>
    <property type="evidence" value="ECO:0007669"/>
    <property type="project" value="UniProtKB-SubCell"/>
</dbReference>
<evidence type="ECO:0000313" key="6">
    <source>
        <dbReference type="Proteomes" id="UP001163823"/>
    </source>
</evidence>
<comment type="caution">
    <text evidence="5">The sequence shown here is derived from an EMBL/GenBank/DDBJ whole genome shotgun (WGS) entry which is preliminary data.</text>
</comment>